<sequence>MCGALFPAAPGSGRTRTGSRNGNVPEPLARGFPQDGSCFLPSTGRGGARGQISHVRTGQSPRGHSDWWVRDFPSVFLLGKQVTGIPAHCRSSYARVRKRKVAYTPLPAVSVRAAITPALAPELPTTRLQDGTPASHPGGPEGLSWL</sequence>
<accession>A0A7J8HSX1</accession>
<dbReference type="Proteomes" id="UP000593571">
    <property type="component" value="Unassembled WGS sequence"/>
</dbReference>
<proteinExistence type="predicted"/>
<dbReference type="EMBL" id="JACASE010000004">
    <property type="protein sequence ID" value="KAF6475005.1"/>
    <property type="molecule type" value="Genomic_DNA"/>
</dbReference>
<evidence type="ECO:0000313" key="3">
    <source>
        <dbReference type="Proteomes" id="UP000593571"/>
    </source>
</evidence>
<feature type="compositionally biased region" description="Low complexity" evidence="1">
    <location>
        <begin position="11"/>
        <end position="23"/>
    </location>
</feature>
<organism evidence="2 3">
    <name type="scientific">Rousettus aegyptiacus</name>
    <name type="common">Egyptian fruit bat</name>
    <name type="synonym">Pteropus aegyptiacus</name>
    <dbReference type="NCBI Taxonomy" id="9407"/>
    <lineage>
        <taxon>Eukaryota</taxon>
        <taxon>Metazoa</taxon>
        <taxon>Chordata</taxon>
        <taxon>Craniata</taxon>
        <taxon>Vertebrata</taxon>
        <taxon>Euteleostomi</taxon>
        <taxon>Mammalia</taxon>
        <taxon>Eutheria</taxon>
        <taxon>Laurasiatheria</taxon>
        <taxon>Chiroptera</taxon>
        <taxon>Yinpterochiroptera</taxon>
        <taxon>Pteropodoidea</taxon>
        <taxon>Pteropodidae</taxon>
        <taxon>Rousettinae</taxon>
        <taxon>Rousettus</taxon>
    </lineage>
</organism>
<feature type="region of interest" description="Disordered" evidence="1">
    <location>
        <begin position="1"/>
        <end position="26"/>
    </location>
</feature>
<gene>
    <name evidence="2" type="ORF">HJG63_011098</name>
</gene>
<dbReference type="AlphaFoldDB" id="A0A7J8HSX1"/>
<feature type="region of interest" description="Disordered" evidence="1">
    <location>
        <begin position="43"/>
        <end position="64"/>
    </location>
</feature>
<protein>
    <submittedName>
        <fullName evidence="2">Uncharacterized protein</fullName>
    </submittedName>
</protein>
<evidence type="ECO:0000313" key="2">
    <source>
        <dbReference type="EMBL" id="KAF6475005.1"/>
    </source>
</evidence>
<name>A0A7J8HSX1_ROUAE</name>
<reference evidence="2 3" key="1">
    <citation type="journal article" date="2020" name="Nature">
        <title>Six reference-quality genomes reveal evolution of bat adaptations.</title>
        <authorList>
            <person name="Jebb D."/>
            <person name="Huang Z."/>
            <person name="Pippel M."/>
            <person name="Hughes G.M."/>
            <person name="Lavrichenko K."/>
            <person name="Devanna P."/>
            <person name="Winkler S."/>
            <person name="Jermiin L.S."/>
            <person name="Skirmuntt E.C."/>
            <person name="Katzourakis A."/>
            <person name="Burkitt-Gray L."/>
            <person name="Ray D.A."/>
            <person name="Sullivan K.A.M."/>
            <person name="Roscito J.G."/>
            <person name="Kirilenko B.M."/>
            <person name="Davalos L.M."/>
            <person name="Corthals A.P."/>
            <person name="Power M.L."/>
            <person name="Jones G."/>
            <person name="Ransome R.D."/>
            <person name="Dechmann D.K.N."/>
            <person name="Locatelli A.G."/>
            <person name="Puechmaille S.J."/>
            <person name="Fedrigo O."/>
            <person name="Jarvis E.D."/>
            <person name="Hiller M."/>
            <person name="Vernes S.C."/>
            <person name="Myers E.W."/>
            <person name="Teeling E.C."/>
        </authorList>
    </citation>
    <scope>NUCLEOTIDE SEQUENCE [LARGE SCALE GENOMIC DNA]</scope>
    <source>
        <strain evidence="2">MRouAeg1</strain>
        <tissue evidence="2">Muscle</tissue>
    </source>
</reference>
<evidence type="ECO:0000256" key="1">
    <source>
        <dbReference type="SAM" id="MobiDB-lite"/>
    </source>
</evidence>
<feature type="region of interest" description="Disordered" evidence="1">
    <location>
        <begin position="122"/>
        <end position="146"/>
    </location>
</feature>
<keyword evidence="3" id="KW-1185">Reference proteome</keyword>
<comment type="caution">
    <text evidence="2">The sequence shown here is derived from an EMBL/GenBank/DDBJ whole genome shotgun (WGS) entry which is preliminary data.</text>
</comment>